<dbReference type="EMBL" id="CM055759">
    <property type="protein sequence ID" value="KAJ7987594.1"/>
    <property type="molecule type" value="Genomic_DNA"/>
</dbReference>
<dbReference type="Proteomes" id="UP001157502">
    <property type="component" value="Chromosome 32"/>
</dbReference>
<evidence type="ECO:0000313" key="2">
    <source>
        <dbReference type="Proteomes" id="UP001157502"/>
    </source>
</evidence>
<sequence length="116" mass="13016">MKWLSTVPRSCSISFSQPWEIRHGRGHVVLPLRKVQSSQARLERPGTEAGPWDPSPDTDGLSVTASRPISSYRSEARRNMNKDQPLMDRQMQSVHVCVVKMYAGKIDGPRVSLRSG</sequence>
<gene>
    <name evidence="1" type="ORF">DPEC_G00328100</name>
</gene>
<evidence type="ECO:0000313" key="1">
    <source>
        <dbReference type="EMBL" id="KAJ7987594.1"/>
    </source>
</evidence>
<organism evidence="1 2">
    <name type="scientific">Dallia pectoralis</name>
    <name type="common">Alaska blackfish</name>
    <dbReference type="NCBI Taxonomy" id="75939"/>
    <lineage>
        <taxon>Eukaryota</taxon>
        <taxon>Metazoa</taxon>
        <taxon>Chordata</taxon>
        <taxon>Craniata</taxon>
        <taxon>Vertebrata</taxon>
        <taxon>Euteleostomi</taxon>
        <taxon>Actinopterygii</taxon>
        <taxon>Neopterygii</taxon>
        <taxon>Teleostei</taxon>
        <taxon>Protacanthopterygii</taxon>
        <taxon>Esociformes</taxon>
        <taxon>Umbridae</taxon>
        <taxon>Dallia</taxon>
    </lineage>
</organism>
<name>A0ACC2F8A3_DALPE</name>
<accession>A0ACC2F8A3</accession>
<keyword evidence="2" id="KW-1185">Reference proteome</keyword>
<comment type="caution">
    <text evidence="1">The sequence shown here is derived from an EMBL/GenBank/DDBJ whole genome shotgun (WGS) entry which is preliminary data.</text>
</comment>
<protein>
    <submittedName>
        <fullName evidence="1">Uncharacterized protein</fullName>
    </submittedName>
</protein>
<proteinExistence type="predicted"/>
<reference evidence="1" key="1">
    <citation type="submission" date="2021-05" db="EMBL/GenBank/DDBJ databases">
        <authorList>
            <person name="Pan Q."/>
            <person name="Jouanno E."/>
            <person name="Zahm M."/>
            <person name="Klopp C."/>
            <person name="Cabau C."/>
            <person name="Louis A."/>
            <person name="Berthelot C."/>
            <person name="Parey E."/>
            <person name="Roest Crollius H."/>
            <person name="Montfort J."/>
            <person name="Robinson-Rechavi M."/>
            <person name="Bouchez O."/>
            <person name="Lampietro C."/>
            <person name="Lopez Roques C."/>
            <person name="Donnadieu C."/>
            <person name="Postlethwait J."/>
            <person name="Bobe J."/>
            <person name="Dillon D."/>
            <person name="Chandos A."/>
            <person name="von Hippel F."/>
            <person name="Guiguen Y."/>
        </authorList>
    </citation>
    <scope>NUCLEOTIDE SEQUENCE</scope>
    <source>
        <strain evidence="1">YG-Jan2019</strain>
    </source>
</reference>